<dbReference type="PROSITE" id="PS00893">
    <property type="entry name" value="NUDIX_BOX"/>
    <property type="match status" value="1"/>
</dbReference>
<dbReference type="EMBL" id="BFAD01000014">
    <property type="protein sequence ID" value="GBE88671.1"/>
    <property type="molecule type" value="Genomic_DNA"/>
</dbReference>
<dbReference type="Pfam" id="PF00293">
    <property type="entry name" value="NUDIX"/>
    <property type="match status" value="1"/>
</dbReference>
<dbReference type="SUPFAM" id="SSF55811">
    <property type="entry name" value="Nudix"/>
    <property type="match status" value="1"/>
</dbReference>
<sequence>MASPTPFILHTENLTPKSFKVELLNITYVGRDGKEHPWTTASRKPCGASGIDAILIPNIIRRPNHPPAMALVIQYRPPTEADCVEWPAGLIEVGETPQDAAIREFKEEVGYDGGRVVHTTPTAVADPGMSTANLQFATVEADVKEGDQPPVQNLQDNEDIVVKHVALDDLYDELVKYAEKGLAIDARVLTFAMGWNKHKEYSSAGLC</sequence>
<dbReference type="STRING" id="139825.A0A401H2L9"/>
<proteinExistence type="predicted"/>
<dbReference type="Proteomes" id="UP000287166">
    <property type="component" value="Unassembled WGS sequence"/>
</dbReference>
<dbReference type="GO" id="GO:0047631">
    <property type="term" value="F:ADP-ribose diphosphatase activity"/>
    <property type="evidence" value="ECO:0007669"/>
    <property type="project" value="TreeGrafter"/>
</dbReference>
<protein>
    <submittedName>
        <fullName evidence="3">ADP-ribose pyrophosphatase</fullName>
    </submittedName>
</protein>
<dbReference type="GeneID" id="38785588"/>
<dbReference type="OrthoDB" id="10249920at2759"/>
<dbReference type="GO" id="GO:0019693">
    <property type="term" value="P:ribose phosphate metabolic process"/>
    <property type="evidence" value="ECO:0007669"/>
    <property type="project" value="TreeGrafter"/>
</dbReference>
<evidence type="ECO:0000259" key="2">
    <source>
        <dbReference type="PROSITE" id="PS51462"/>
    </source>
</evidence>
<dbReference type="InterPro" id="IPR000086">
    <property type="entry name" value="NUDIX_hydrolase_dom"/>
</dbReference>
<dbReference type="InterPro" id="IPR015797">
    <property type="entry name" value="NUDIX_hydrolase-like_dom_sf"/>
</dbReference>
<gene>
    <name evidence="3" type="ORF">SCP_1400760</name>
</gene>
<evidence type="ECO:0000313" key="4">
    <source>
        <dbReference type="Proteomes" id="UP000287166"/>
    </source>
</evidence>
<feature type="domain" description="Nudix hydrolase" evidence="2">
    <location>
        <begin position="49"/>
        <end position="188"/>
    </location>
</feature>
<evidence type="ECO:0000313" key="3">
    <source>
        <dbReference type="EMBL" id="GBE88671.1"/>
    </source>
</evidence>
<dbReference type="AlphaFoldDB" id="A0A401H2L9"/>
<accession>A0A401H2L9</accession>
<dbReference type="InParanoid" id="A0A401H2L9"/>
<reference evidence="3 4" key="1">
    <citation type="journal article" date="2018" name="Sci. Rep.">
        <title>Genome sequence of the cauliflower mushroom Sparassis crispa (Hanabiratake) and its association with beneficial usage.</title>
        <authorList>
            <person name="Kiyama R."/>
            <person name="Furutani Y."/>
            <person name="Kawaguchi K."/>
            <person name="Nakanishi T."/>
        </authorList>
    </citation>
    <scope>NUCLEOTIDE SEQUENCE [LARGE SCALE GENOMIC DNA]</scope>
</reference>
<dbReference type="RefSeq" id="XP_027619584.1">
    <property type="nucleotide sequence ID" value="XM_027763783.1"/>
</dbReference>
<dbReference type="GO" id="GO:0005634">
    <property type="term" value="C:nucleus"/>
    <property type="evidence" value="ECO:0007669"/>
    <property type="project" value="TreeGrafter"/>
</dbReference>
<name>A0A401H2L9_9APHY</name>
<evidence type="ECO:0000256" key="1">
    <source>
        <dbReference type="ARBA" id="ARBA00022801"/>
    </source>
</evidence>
<keyword evidence="1" id="KW-0378">Hydrolase</keyword>
<comment type="caution">
    <text evidence="3">The sequence shown here is derived from an EMBL/GenBank/DDBJ whole genome shotgun (WGS) entry which is preliminary data.</text>
</comment>
<dbReference type="PANTHER" id="PTHR11839:SF26">
    <property type="entry name" value="ADP-RIBOSE DIPHOSPHATASE"/>
    <property type="match status" value="1"/>
</dbReference>
<dbReference type="GO" id="GO:0006753">
    <property type="term" value="P:nucleoside phosphate metabolic process"/>
    <property type="evidence" value="ECO:0007669"/>
    <property type="project" value="TreeGrafter"/>
</dbReference>
<dbReference type="PANTHER" id="PTHR11839">
    <property type="entry name" value="UDP/ADP-SUGAR PYROPHOSPHATASE"/>
    <property type="match status" value="1"/>
</dbReference>
<keyword evidence="4" id="KW-1185">Reference proteome</keyword>
<dbReference type="InterPro" id="IPR020084">
    <property type="entry name" value="NUDIX_hydrolase_CS"/>
</dbReference>
<dbReference type="PROSITE" id="PS51462">
    <property type="entry name" value="NUDIX"/>
    <property type="match status" value="1"/>
</dbReference>
<organism evidence="3 4">
    <name type="scientific">Sparassis crispa</name>
    <dbReference type="NCBI Taxonomy" id="139825"/>
    <lineage>
        <taxon>Eukaryota</taxon>
        <taxon>Fungi</taxon>
        <taxon>Dikarya</taxon>
        <taxon>Basidiomycota</taxon>
        <taxon>Agaricomycotina</taxon>
        <taxon>Agaricomycetes</taxon>
        <taxon>Polyporales</taxon>
        <taxon>Sparassidaceae</taxon>
        <taxon>Sparassis</taxon>
    </lineage>
</organism>
<dbReference type="Gene3D" id="3.90.79.10">
    <property type="entry name" value="Nucleoside Triphosphate Pyrophosphohydrolase"/>
    <property type="match status" value="1"/>
</dbReference>
<dbReference type="CDD" id="cd18888">
    <property type="entry name" value="NUDIX_ADPRase_Nudt5"/>
    <property type="match status" value="1"/>
</dbReference>